<proteinExistence type="predicted"/>
<name>A0AAX6RG67_HETGA</name>
<reference evidence="2" key="1">
    <citation type="submission" date="2025-08" db="UniProtKB">
        <authorList>
            <consortium name="RefSeq"/>
        </authorList>
    </citation>
    <scope>IDENTIFICATION</scope>
</reference>
<dbReference type="GeneID" id="110344653"/>
<evidence type="ECO:0000313" key="2">
    <source>
        <dbReference type="RefSeq" id="XP_021094970.1"/>
    </source>
</evidence>
<protein>
    <submittedName>
        <fullName evidence="2">Uncharacterized protein LOC110344653</fullName>
    </submittedName>
</protein>
<gene>
    <name evidence="2" type="primary">LOC110344653</name>
</gene>
<organism evidence="1 2">
    <name type="scientific">Heterocephalus glaber</name>
    <name type="common">Naked mole rat</name>
    <dbReference type="NCBI Taxonomy" id="10181"/>
    <lineage>
        <taxon>Eukaryota</taxon>
        <taxon>Metazoa</taxon>
        <taxon>Chordata</taxon>
        <taxon>Craniata</taxon>
        <taxon>Vertebrata</taxon>
        <taxon>Euteleostomi</taxon>
        <taxon>Mammalia</taxon>
        <taxon>Eutheria</taxon>
        <taxon>Euarchontoglires</taxon>
        <taxon>Glires</taxon>
        <taxon>Rodentia</taxon>
        <taxon>Hystricomorpha</taxon>
        <taxon>Bathyergidae</taxon>
        <taxon>Heterocephalus</taxon>
    </lineage>
</organism>
<accession>A0AAX6RG67</accession>
<dbReference type="RefSeq" id="XP_021094970.1">
    <property type="nucleotide sequence ID" value="XM_021239311.1"/>
</dbReference>
<dbReference type="AlphaFoldDB" id="A0AAX6RG67"/>
<dbReference type="Proteomes" id="UP000694906">
    <property type="component" value="Unplaced"/>
</dbReference>
<sequence>MSAPGEQVIGRCFYSWQTLSVMASDLCCPVRELLGPHRPPCLVRVAPHVLWTQGAPCRHPLFASVLGSETHTLLSGASTQARQKPSGCEVPASQHGRSVNRAKCRYRRYLFIYLQCQSIESNFYSTGDSARLNRGYFWFHVDTVIRETQKKITAVLHKGDTFPTAVGHTLGPGGHEHGWSSGGPCHLPLPWLGVSPLLRGQSCSCALVALLLFLLLFLLPTSLPPACRASAPPQGPSLPPSLSLTSVPQLGFQLRAPLVPLDTLPAQWDAESQIPPWSSPGTGRQTVTNKISVAWRTLEGGKSQADCVWNRGTGQKGVTGLRVDSAVVGAVRPERNQCCGVADPGPS</sequence>
<evidence type="ECO:0000313" key="1">
    <source>
        <dbReference type="Proteomes" id="UP000694906"/>
    </source>
</evidence>
<keyword evidence="1" id="KW-1185">Reference proteome</keyword>